<evidence type="ECO:0000313" key="2">
    <source>
        <dbReference type="Proteomes" id="UP001234297"/>
    </source>
</evidence>
<keyword evidence="2" id="KW-1185">Reference proteome</keyword>
<proteinExistence type="predicted"/>
<organism evidence="1 2">
    <name type="scientific">Persea americana</name>
    <name type="common">Avocado</name>
    <dbReference type="NCBI Taxonomy" id="3435"/>
    <lineage>
        <taxon>Eukaryota</taxon>
        <taxon>Viridiplantae</taxon>
        <taxon>Streptophyta</taxon>
        <taxon>Embryophyta</taxon>
        <taxon>Tracheophyta</taxon>
        <taxon>Spermatophyta</taxon>
        <taxon>Magnoliopsida</taxon>
        <taxon>Magnoliidae</taxon>
        <taxon>Laurales</taxon>
        <taxon>Lauraceae</taxon>
        <taxon>Persea</taxon>
    </lineage>
</organism>
<comment type="caution">
    <text evidence="1">The sequence shown here is derived from an EMBL/GenBank/DDBJ whole genome shotgun (WGS) entry which is preliminary data.</text>
</comment>
<evidence type="ECO:0000313" key="1">
    <source>
        <dbReference type="EMBL" id="KAJ8624554.1"/>
    </source>
</evidence>
<protein>
    <submittedName>
        <fullName evidence="1">Uncharacterized protein</fullName>
    </submittedName>
</protein>
<dbReference type="EMBL" id="CM056819">
    <property type="protein sequence ID" value="KAJ8624554.1"/>
    <property type="molecule type" value="Genomic_DNA"/>
</dbReference>
<gene>
    <name evidence="1" type="ORF">MRB53_033084</name>
</gene>
<dbReference type="Proteomes" id="UP001234297">
    <property type="component" value="Chromosome 11"/>
</dbReference>
<reference evidence="1 2" key="1">
    <citation type="journal article" date="2022" name="Hortic Res">
        <title>A haplotype resolved chromosomal level avocado genome allows analysis of novel avocado genes.</title>
        <authorList>
            <person name="Nath O."/>
            <person name="Fletcher S.J."/>
            <person name="Hayward A."/>
            <person name="Shaw L.M."/>
            <person name="Masouleh A.K."/>
            <person name="Furtado A."/>
            <person name="Henry R.J."/>
            <person name="Mitter N."/>
        </authorList>
    </citation>
    <scope>NUCLEOTIDE SEQUENCE [LARGE SCALE GENOMIC DNA]</scope>
    <source>
        <strain evidence="2">cv. Hass</strain>
    </source>
</reference>
<name>A0ACC2KUU6_PERAE</name>
<sequence length="120" mass="13649">MKTLGIGPLRVNKWAEIPEQAKEKLWKNIQTEFRELNEAQEGGPSNSIGDDIYTQVIGAERHGRVRRYGLGPTPKSVFGSTPGQSGTNVEEVRMELNVVHNRMEELMEHDEDRNAYLEEL</sequence>
<accession>A0ACC2KUU6</accession>